<accession>A0A4Z2GB28</accession>
<dbReference type="AlphaFoldDB" id="A0A4Z2GB28"/>
<evidence type="ECO:0000313" key="2">
    <source>
        <dbReference type="EMBL" id="TNN50401.1"/>
    </source>
</evidence>
<name>A0A4Z2GB28_9TELE</name>
<dbReference type="EMBL" id="SRLO01000618">
    <property type="protein sequence ID" value="TNN50401.1"/>
    <property type="molecule type" value="Genomic_DNA"/>
</dbReference>
<feature type="signal peptide" evidence="1">
    <location>
        <begin position="1"/>
        <end position="29"/>
    </location>
</feature>
<evidence type="ECO:0000313" key="3">
    <source>
        <dbReference type="Proteomes" id="UP000314294"/>
    </source>
</evidence>
<gene>
    <name evidence="2" type="ORF">EYF80_039388</name>
</gene>
<keyword evidence="1" id="KW-0732">Signal</keyword>
<proteinExistence type="predicted"/>
<reference evidence="2 3" key="1">
    <citation type="submission" date="2019-03" db="EMBL/GenBank/DDBJ databases">
        <title>First draft genome of Liparis tanakae, snailfish: a comprehensive survey of snailfish specific genes.</title>
        <authorList>
            <person name="Kim W."/>
            <person name="Song I."/>
            <person name="Jeong J.-H."/>
            <person name="Kim D."/>
            <person name="Kim S."/>
            <person name="Ryu S."/>
            <person name="Song J.Y."/>
            <person name="Lee S.K."/>
        </authorList>
    </citation>
    <scope>NUCLEOTIDE SEQUENCE [LARGE SCALE GENOMIC DNA]</scope>
    <source>
        <tissue evidence="2">Muscle</tissue>
    </source>
</reference>
<comment type="caution">
    <text evidence="2">The sequence shown here is derived from an EMBL/GenBank/DDBJ whole genome shotgun (WGS) entry which is preliminary data.</text>
</comment>
<organism evidence="2 3">
    <name type="scientific">Liparis tanakae</name>
    <name type="common">Tanaka's snailfish</name>
    <dbReference type="NCBI Taxonomy" id="230148"/>
    <lineage>
        <taxon>Eukaryota</taxon>
        <taxon>Metazoa</taxon>
        <taxon>Chordata</taxon>
        <taxon>Craniata</taxon>
        <taxon>Vertebrata</taxon>
        <taxon>Euteleostomi</taxon>
        <taxon>Actinopterygii</taxon>
        <taxon>Neopterygii</taxon>
        <taxon>Teleostei</taxon>
        <taxon>Neoteleostei</taxon>
        <taxon>Acanthomorphata</taxon>
        <taxon>Eupercaria</taxon>
        <taxon>Perciformes</taxon>
        <taxon>Cottioidei</taxon>
        <taxon>Cottales</taxon>
        <taxon>Liparidae</taxon>
        <taxon>Liparis</taxon>
    </lineage>
</organism>
<keyword evidence="3" id="KW-1185">Reference proteome</keyword>
<dbReference type="Proteomes" id="UP000314294">
    <property type="component" value="Unassembled WGS sequence"/>
</dbReference>
<evidence type="ECO:0000256" key="1">
    <source>
        <dbReference type="SAM" id="SignalP"/>
    </source>
</evidence>
<protein>
    <submittedName>
        <fullName evidence="2">Uncharacterized protein</fullName>
    </submittedName>
</protein>
<sequence>MSLPVSLTITSFQILLPISLVQLPSPVLSAASGHAPLVSLIPFTWSSRPSHLLLIPSLVPVYSGPLTCAPPLPHCSVPHCVFYLCVLRETRRQSLALSSTWYPGERAEAWGREPGRGGTAWRTKRHRCAGPNNLTSLSARRPGGPDAGPRISHQARRASGHEACVCLCGCFIIRRRICLYAAYISDLRTPKRVCACAELVFFFLL</sequence>
<feature type="chain" id="PRO_5021323309" evidence="1">
    <location>
        <begin position="30"/>
        <end position="205"/>
    </location>
</feature>